<dbReference type="PANTHER" id="PTHR33490:SF6">
    <property type="entry name" value="SLL1049 PROTEIN"/>
    <property type="match status" value="1"/>
</dbReference>
<dbReference type="Proteomes" id="UP000065220">
    <property type="component" value="Chromosome"/>
</dbReference>
<gene>
    <name evidence="2" type="ORF">AXF14_10235</name>
</gene>
<organism evidence="2 3">
    <name type="scientific">Actinomyces radicidentis</name>
    <dbReference type="NCBI Taxonomy" id="111015"/>
    <lineage>
        <taxon>Bacteria</taxon>
        <taxon>Bacillati</taxon>
        <taxon>Actinomycetota</taxon>
        <taxon>Actinomycetes</taxon>
        <taxon>Actinomycetales</taxon>
        <taxon>Actinomycetaceae</taxon>
        <taxon>Actinomyces</taxon>
    </lineage>
</organism>
<dbReference type="Pfam" id="PF08379">
    <property type="entry name" value="Bact_transglu_N"/>
    <property type="match status" value="1"/>
</dbReference>
<evidence type="ECO:0000313" key="3">
    <source>
        <dbReference type="Proteomes" id="UP000065220"/>
    </source>
</evidence>
<sequence length="286" mass="30716">MTTTLRVVHTTGYRYEGRATGSINEARMIPRSDAEQTVLSSRIEIAPTAWTHRWTDYFGTGVVAFEIHEPHEEMRLVATSTVDVTRPPAQGPAAGEGIHWEELGTDELRSRLAEYLTMSPLVEPAEGLRALVASHREGAAEPRELVDALVAAVTGHVAYVPGSTDVTTRAAQAWEVGSGVCQDLSHVLIGALRAAGVPARYVSGYLGPGLASAPVVTVATGQSHAWVEAWLGRWVPLDPTNRAPVLEEHVAVGHGRDYADVAPLRGVFTGAPAESMFVDVVVTRMR</sequence>
<dbReference type="Gene3D" id="3.10.620.30">
    <property type="match status" value="1"/>
</dbReference>
<dbReference type="PANTHER" id="PTHR33490">
    <property type="entry name" value="BLR5614 PROTEIN-RELATED"/>
    <property type="match status" value="1"/>
</dbReference>
<dbReference type="InterPro" id="IPR002931">
    <property type="entry name" value="Transglutaminase-like"/>
</dbReference>
<dbReference type="InterPro" id="IPR038765">
    <property type="entry name" value="Papain-like_cys_pep_sf"/>
</dbReference>
<dbReference type="AlphaFoldDB" id="A0A0X8JFI2"/>
<proteinExistence type="predicted"/>
<accession>A0A0X8JFI2</accession>
<dbReference type="STRING" id="111015.AXF14_10235"/>
<dbReference type="EMBL" id="CP014228">
    <property type="protein sequence ID" value="AMD87885.1"/>
    <property type="molecule type" value="Genomic_DNA"/>
</dbReference>
<protein>
    <recommendedName>
        <fullName evidence="1">Transglutaminase-like domain-containing protein</fullName>
    </recommendedName>
</protein>
<name>A0A0X8JFI2_ACTRD</name>
<feature type="domain" description="Transglutaminase-like" evidence="1">
    <location>
        <begin position="173"/>
        <end position="241"/>
    </location>
</feature>
<reference evidence="3" key="1">
    <citation type="submission" date="2016-02" db="EMBL/GenBank/DDBJ databases">
        <authorList>
            <person name="Holder M.E."/>
            <person name="Ajami N.J."/>
            <person name="Petrosino J.F."/>
        </authorList>
    </citation>
    <scope>NUCLEOTIDE SEQUENCE [LARGE SCALE GENOMIC DNA]</scope>
    <source>
        <strain evidence="3">CCUG 36733</strain>
    </source>
</reference>
<dbReference type="OrthoDB" id="9804023at2"/>
<dbReference type="SUPFAM" id="SSF54001">
    <property type="entry name" value="Cysteine proteinases"/>
    <property type="match status" value="1"/>
</dbReference>
<evidence type="ECO:0000313" key="2">
    <source>
        <dbReference type="EMBL" id="AMD87885.1"/>
    </source>
</evidence>
<dbReference type="SMART" id="SM00460">
    <property type="entry name" value="TGc"/>
    <property type="match status" value="1"/>
</dbReference>
<evidence type="ECO:0000259" key="1">
    <source>
        <dbReference type="SMART" id="SM00460"/>
    </source>
</evidence>
<dbReference type="Pfam" id="PF01841">
    <property type="entry name" value="Transglut_core"/>
    <property type="match status" value="1"/>
</dbReference>
<keyword evidence="3" id="KW-1185">Reference proteome</keyword>
<dbReference type="InterPro" id="IPR013589">
    <property type="entry name" value="Bac_transglu_N"/>
</dbReference>
<dbReference type="KEGG" id="ard:AXF14_10235"/>